<accession>A0A9P4IRW0</accession>
<protein>
    <recommendedName>
        <fullName evidence="1">Nonsense-mediated mRNA decay factor</fullName>
    </recommendedName>
</protein>
<dbReference type="PANTHER" id="PTHR15696:SF36">
    <property type="entry name" value="NONSENSE-MEDIATED MRNA DECAY FACTOR"/>
    <property type="match status" value="1"/>
</dbReference>
<keyword evidence="6" id="KW-1185">Reference proteome</keyword>
<reference evidence="5" key="1">
    <citation type="journal article" date="2020" name="Stud. Mycol.">
        <title>101 Dothideomycetes genomes: a test case for predicting lifestyles and emergence of pathogens.</title>
        <authorList>
            <person name="Haridas S."/>
            <person name="Albert R."/>
            <person name="Binder M."/>
            <person name="Bloem J."/>
            <person name="Labutti K."/>
            <person name="Salamov A."/>
            <person name="Andreopoulos B."/>
            <person name="Baker S."/>
            <person name="Barry K."/>
            <person name="Bills G."/>
            <person name="Bluhm B."/>
            <person name="Cannon C."/>
            <person name="Castanera R."/>
            <person name="Culley D."/>
            <person name="Daum C."/>
            <person name="Ezra D."/>
            <person name="Gonzalez J."/>
            <person name="Henrissat B."/>
            <person name="Kuo A."/>
            <person name="Liang C."/>
            <person name="Lipzen A."/>
            <person name="Lutzoni F."/>
            <person name="Magnuson J."/>
            <person name="Mondo S."/>
            <person name="Nolan M."/>
            <person name="Ohm R."/>
            <person name="Pangilinan J."/>
            <person name="Park H.-J."/>
            <person name="Ramirez L."/>
            <person name="Alfaro M."/>
            <person name="Sun H."/>
            <person name="Tritt A."/>
            <person name="Yoshinaga Y."/>
            <person name="Zwiers L.-H."/>
            <person name="Turgeon B."/>
            <person name="Goodwin S."/>
            <person name="Spatafora J."/>
            <person name="Crous P."/>
            <person name="Grigoriev I."/>
        </authorList>
    </citation>
    <scope>NUCLEOTIDE SEQUENCE</scope>
    <source>
        <strain evidence="5">CBS 133067</strain>
    </source>
</reference>
<gene>
    <name evidence="5" type="ORF">NA57DRAFT_51090</name>
</gene>
<evidence type="ECO:0000256" key="2">
    <source>
        <dbReference type="SAM" id="MobiDB-lite"/>
    </source>
</evidence>
<dbReference type="PANTHER" id="PTHR15696">
    <property type="entry name" value="SMG-7 SUPPRESSOR WITH MORPHOLOGICAL EFFECT ON GENITALIA PROTEIN 7"/>
    <property type="match status" value="1"/>
</dbReference>
<dbReference type="Pfam" id="PF10373">
    <property type="entry name" value="EST1_DNA_bind"/>
    <property type="match status" value="1"/>
</dbReference>
<comment type="subcellular location">
    <subcellularLocation>
        <location evidence="1">Nucleus</location>
    </subcellularLocation>
</comment>
<evidence type="ECO:0000259" key="3">
    <source>
        <dbReference type="Pfam" id="PF10373"/>
    </source>
</evidence>
<dbReference type="InterPro" id="IPR019458">
    <property type="entry name" value="Est1-like_N"/>
</dbReference>
<comment type="function">
    <text evidence="1">Plays a role in nonsense-mediated mRNA decay.</text>
</comment>
<feature type="domain" description="DNA/RNA-binding" evidence="3">
    <location>
        <begin position="193"/>
        <end position="494"/>
    </location>
</feature>
<proteinExistence type="predicted"/>
<dbReference type="InterPro" id="IPR011990">
    <property type="entry name" value="TPR-like_helical_dom_sf"/>
</dbReference>
<dbReference type="OrthoDB" id="69928at2759"/>
<dbReference type="Gene3D" id="1.25.40.10">
    <property type="entry name" value="Tetratricopeptide repeat domain"/>
    <property type="match status" value="1"/>
</dbReference>
<feature type="compositionally biased region" description="Polar residues" evidence="2">
    <location>
        <begin position="696"/>
        <end position="723"/>
    </location>
</feature>
<evidence type="ECO:0000313" key="6">
    <source>
        <dbReference type="Proteomes" id="UP000799772"/>
    </source>
</evidence>
<comment type="caution">
    <text evidence="5">The sequence shown here is derived from an EMBL/GenBank/DDBJ whole genome shotgun (WGS) entry which is preliminary data.</text>
</comment>
<sequence length="877" mass="98289">MATSFEDALHLRRFQTIDASLAELFATPESPHAHIATTLSEYRHAGRSVTYANFHEAIRLNVEEQVWQAHTKANSRYRKDLQELKRRPQNSAVEIRKLSKDYQTFLKSAQRFYRSNICELDMQYHGGIPELRKAARKMDPDEAGSGSSSGNPPDADTCRKLVLSCYHSLNHLGDLSRYREAEAKKDHPDWRPAIGYYNLAIEIYPFSGVSYHQRAIIALADSHHLRTVYYLYRSQTVHDPYALGPQNLEIEFKKITTAWEKGEPIKQGPSRDGNASTHTLVTWFVRLHSKCRLGEDFAGHRELEDEVLGQLAQAIKQQSLDDLFRRLVLTNISAEWYTVQRTQGLFLPPESALTVDSLTVKIGDKTSTEVIKAYQFYLRLNIRTFTTLLQVLLDELELPVNARSDDKLPEVSVIARRALPAVRLYSYWLSEQVQVLSAKVASPSIRQRLEEMWRVYGAVLTKGVSTILDGGLPNIDYLFEEDADIIGFLPLASERTHKAWYSKQGNLKPRFSDEGVELHHPTTEALIRLKDLVLGGVELISKAPGDPELERVPLVYDKYRFHYKPDYDLTKSLGGGAQKEASMKNADTTMEVMENVPQPAEKVTAAPVRQLNDPLARTTSRTTSDSTSVTKEVSMNHMVDTLVRDDEGLDPVPEEEHNLPLTPPANFDNVPMVRNASNTITPLTASDLVQQVQNWGQSKSSPNPVYAPQGSTMSPFLKNTPSPRQHPDPWTRAPPNSGPSSPYQAVAPYSVRSPVANAVTPSNSLHIRGTSLQPLRTDMYNETLSTSRPSTARTITPTLPRSNQFEEIRQVWGVTPNVPTAEWVRMRQPRYGEPGANAMNSSMLFGNAGGPWSAGPSRSSTDQEHAWSPMNGQGGKG</sequence>
<dbReference type="GO" id="GO:0005634">
    <property type="term" value="C:nucleus"/>
    <property type="evidence" value="ECO:0007669"/>
    <property type="project" value="UniProtKB-SubCell"/>
</dbReference>
<feature type="region of interest" description="Disordered" evidence="2">
    <location>
        <begin position="848"/>
        <end position="877"/>
    </location>
</feature>
<name>A0A9P4IRW0_9PEZI</name>
<dbReference type="Pfam" id="PF10374">
    <property type="entry name" value="EST1"/>
    <property type="match status" value="1"/>
</dbReference>
<dbReference type="EMBL" id="ML978121">
    <property type="protein sequence ID" value="KAF2104250.1"/>
    <property type="molecule type" value="Genomic_DNA"/>
</dbReference>
<dbReference type="InterPro" id="IPR045153">
    <property type="entry name" value="Est1/Ebs1-like"/>
</dbReference>
<dbReference type="AlphaFoldDB" id="A0A9P4IRW0"/>
<keyword evidence="1" id="KW-0539">Nucleus</keyword>
<dbReference type="SUPFAM" id="SSF48452">
    <property type="entry name" value="TPR-like"/>
    <property type="match status" value="1"/>
</dbReference>
<organism evidence="5 6">
    <name type="scientific">Rhizodiscina lignyota</name>
    <dbReference type="NCBI Taxonomy" id="1504668"/>
    <lineage>
        <taxon>Eukaryota</taxon>
        <taxon>Fungi</taxon>
        <taxon>Dikarya</taxon>
        <taxon>Ascomycota</taxon>
        <taxon>Pezizomycotina</taxon>
        <taxon>Dothideomycetes</taxon>
        <taxon>Pleosporomycetidae</taxon>
        <taxon>Aulographales</taxon>
        <taxon>Rhizodiscinaceae</taxon>
        <taxon>Rhizodiscina</taxon>
    </lineage>
</organism>
<evidence type="ECO:0000313" key="5">
    <source>
        <dbReference type="EMBL" id="KAF2104250.1"/>
    </source>
</evidence>
<evidence type="ECO:0000256" key="1">
    <source>
        <dbReference type="RuleBase" id="RU369098"/>
    </source>
</evidence>
<feature type="domain" description="Telomerase activating protein Est1-like N-terminal" evidence="4">
    <location>
        <begin position="61"/>
        <end position="180"/>
    </location>
</feature>
<feature type="region of interest" description="Disordered" evidence="2">
    <location>
        <begin position="135"/>
        <end position="154"/>
    </location>
</feature>
<dbReference type="InterPro" id="IPR018834">
    <property type="entry name" value="DNA/RNA-bd_Est1-type"/>
</dbReference>
<evidence type="ECO:0000259" key="4">
    <source>
        <dbReference type="Pfam" id="PF10374"/>
    </source>
</evidence>
<keyword evidence="1" id="KW-0866">Nonsense-mediated mRNA decay</keyword>
<feature type="region of interest" description="Disordered" evidence="2">
    <location>
        <begin position="696"/>
        <end position="744"/>
    </location>
</feature>
<dbReference type="Proteomes" id="UP000799772">
    <property type="component" value="Unassembled WGS sequence"/>
</dbReference>
<dbReference type="GO" id="GO:0000184">
    <property type="term" value="P:nuclear-transcribed mRNA catabolic process, nonsense-mediated decay"/>
    <property type="evidence" value="ECO:0007669"/>
    <property type="project" value="UniProtKB-KW"/>
</dbReference>